<evidence type="ECO:0000259" key="6">
    <source>
        <dbReference type="SMART" id="SM00079"/>
    </source>
</evidence>
<dbReference type="InterPro" id="IPR051455">
    <property type="entry name" value="Bact_solute-bind_prot3"/>
</dbReference>
<gene>
    <name evidence="7" type="ORF">FC20_GL001385</name>
</gene>
<dbReference type="eggNOG" id="COG0834">
    <property type="taxonomic scope" value="Bacteria"/>
</dbReference>
<dbReference type="PATRIC" id="fig|1293597.4.peg.1480"/>
<feature type="domain" description="Ionotropic glutamate receptor C-terminal" evidence="6">
    <location>
        <begin position="66"/>
        <end position="281"/>
    </location>
</feature>
<keyword evidence="2" id="KW-0813">Transport</keyword>
<dbReference type="SMART" id="SM00079">
    <property type="entry name" value="PBPe"/>
    <property type="match status" value="1"/>
</dbReference>
<evidence type="ECO:0000256" key="2">
    <source>
        <dbReference type="ARBA" id="ARBA00022448"/>
    </source>
</evidence>
<feature type="domain" description="Solute-binding protein family 3/N-terminal" evidence="5">
    <location>
        <begin position="57"/>
        <end position="282"/>
    </location>
</feature>
<reference evidence="7 8" key="1">
    <citation type="journal article" date="2015" name="Genome Announc.">
        <title>Expanding the biotechnology potential of lactobacilli through comparative genomics of 213 strains and associated genera.</title>
        <authorList>
            <person name="Sun Z."/>
            <person name="Harris H.M."/>
            <person name="McCann A."/>
            <person name="Guo C."/>
            <person name="Argimon S."/>
            <person name="Zhang W."/>
            <person name="Yang X."/>
            <person name="Jeffery I.B."/>
            <person name="Cooney J.C."/>
            <person name="Kagawa T.F."/>
            <person name="Liu W."/>
            <person name="Song Y."/>
            <person name="Salvetti E."/>
            <person name="Wrobel A."/>
            <person name="Rasinkangas P."/>
            <person name="Parkhill J."/>
            <person name="Rea M.C."/>
            <person name="O'Sullivan O."/>
            <person name="Ritari J."/>
            <person name="Douillard F.P."/>
            <person name="Paul Ross R."/>
            <person name="Yang R."/>
            <person name="Briner A.E."/>
            <person name="Felis G.E."/>
            <person name="de Vos W.M."/>
            <person name="Barrangou R."/>
            <person name="Klaenhammer T.R."/>
            <person name="Caufield P.W."/>
            <person name="Cui Y."/>
            <person name="Zhang H."/>
            <person name="O'Toole P.W."/>
        </authorList>
    </citation>
    <scope>NUCLEOTIDE SEQUENCE [LARGE SCALE GENOMIC DNA]</scope>
    <source>
        <strain evidence="7 8">DSM 19284</strain>
    </source>
</reference>
<dbReference type="GO" id="GO:0006865">
    <property type="term" value="P:amino acid transport"/>
    <property type="evidence" value="ECO:0007669"/>
    <property type="project" value="TreeGrafter"/>
</dbReference>
<evidence type="ECO:0000313" key="7">
    <source>
        <dbReference type="EMBL" id="KRL00371.1"/>
    </source>
</evidence>
<evidence type="ECO:0000256" key="1">
    <source>
        <dbReference type="ARBA" id="ARBA00010333"/>
    </source>
</evidence>
<evidence type="ECO:0000256" key="3">
    <source>
        <dbReference type="ARBA" id="ARBA00022729"/>
    </source>
</evidence>
<dbReference type="EMBL" id="AZDU01000049">
    <property type="protein sequence ID" value="KRL00371.1"/>
    <property type="molecule type" value="Genomic_DNA"/>
</dbReference>
<sequence length="298" mass="32692">MKPVQPCQGGKMARKLQKMTALMAVLLLSLFLGACSKSSDSTGESTTTYNRVHSSKTITWGMRADTRLFSMMDVKTGKAKGFEVDLARAITKQILGPSGKMKIEYISEKSRIMDLKIGNVDAVMATMTDTADREKIINFSDTYFMAGETLIVPKKSKLKSIKAFNNSKYSIAAVKGSTADADVHKYAPKAKVIFYDDYGSAYNAFKAGKTNAMVSDNAVLAGLIADDSDKFTMLDTTFTVEPYGIGIKKGETKFTKEVNQALAILRKNGTYQRLMKKWFAGVPGFNIKESSKTTVSDK</sequence>
<dbReference type="GO" id="GO:0016020">
    <property type="term" value="C:membrane"/>
    <property type="evidence" value="ECO:0007669"/>
    <property type="project" value="InterPro"/>
</dbReference>
<dbReference type="PANTHER" id="PTHR30085:SF6">
    <property type="entry name" value="ABC TRANSPORTER GLUTAMINE-BINDING PROTEIN GLNH"/>
    <property type="match status" value="1"/>
</dbReference>
<dbReference type="PANTHER" id="PTHR30085">
    <property type="entry name" value="AMINO ACID ABC TRANSPORTER PERMEASE"/>
    <property type="match status" value="1"/>
</dbReference>
<dbReference type="GO" id="GO:0005576">
    <property type="term" value="C:extracellular region"/>
    <property type="evidence" value="ECO:0007669"/>
    <property type="project" value="TreeGrafter"/>
</dbReference>
<dbReference type="GO" id="GO:0030288">
    <property type="term" value="C:outer membrane-bounded periplasmic space"/>
    <property type="evidence" value="ECO:0007669"/>
    <property type="project" value="TreeGrafter"/>
</dbReference>
<dbReference type="Pfam" id="PF00497">
    <property type="entry name" value="SBP_bac_3"/>
    <property type="match status" value="1"/>
</dbReference>
<dbReference type="Gene3D" id="3.40.190.10">
    <property type="entry name" value="Periplasmic binding protein-like II"/>
    <property type="match status" value="2"/>
</dbReference>
<name>A0A0R1M8A8_9LACO</name>
<comment type="caution">
    <text evidence="7">The sequence shown here is derived from an EMBL/GenBank/DDBJ whole genome shotgun (WGS) entry which is preliminary data.</text>
</comment>
<dbReference type="InterPro" id="IPR001638">
    <property type="entry name" value="Solute-binding_3/MltF_N"/>
</dbReference>
<dbReference type="GO" id="GO:0015276">
    <property type="term" value="F:ligand-gated monoatomic ion channel activity"/>
    <property type="evidence" value="ECO:0007669"/>
    <property type="project" value="InterPro"/>
</dbReference>
<dbReference type="PROSITE" id="PS51257">
    <property type="entry name" value="PROKAR_LIPOPROTEIN"/>
    <property type="match status" value="1"/>
</dbReference>
<organism evidence="7 8">
    <name type="scientific">Lactobacillus equicursoris DSM 19284 = JCM 14600 = CIP 110162</name>
    <dbReference type="NCBI Taxonomy" id="1293597"/>
    <lineage>
        <taxon>Bacteria</taxon>
        <taxon>Bacillati</taxon>
        <taxon>Bacillota</taxon>
        <taxon>Bacilli</taxon>
        <taxon>Lactobacillales</taxon>
        <taxon>Lactobacillaceae</taxon>
        <taxon>Lactobacillus</taxon>
    </lineage>
</organism>
<keyword evidence="8" id="KW-1185">Reference proteome</keyword>
<proteinExistence type="inferred from homology"/>
<keyword evidence="3 4" id="KW-0732">Signal</keyword>
<evidence type="ECO:0000256" key="4">
    <source>
        <dbReference type="SAM" id="SignalP"/>
    </source>
</evidence>
<dbReference type="SUPFAM" id="SSF53850">
    <property type="entry name" value="Periplasmic binding protein-like II"/>
    <property type="match status" value="1"/>
</dbReference>
<dbReference type="InterPro" id="IPR001320">
    <property type="entry name" value="Iontro_rcpt_C"/>
</dbReference>
<accession>A0A0R1M8A8</accession>
<protein>
    <submittedName>
        <fullName evidence="7">Glutamine ABC transporter, glutamine-binding protein</fullName>
    </submittedName>
</protein>
<dbReference type="Proteomes" id="UP000051074">
    <property type="component" value="Unassembled WGS sequence"/>
</dbReference>
<dbReference type="SMART" id="SM00062">
    <property type="entry name" value="PBPb"/>
    <property type="match status" value="1"/>
</dbReference>
<feature type="chain" id="PRO_5038610601" evidence="4">
    <location>
        <begin position="35"/>
        <end position="298"/>
    </location>
</feature>
<evidence type="ECO:0000259" key="5">
    <source>
        <dbReference type="SMART" id="SM00062"/>
    </source>
</evidence>
<feature type="signal peptide" evidence="4">
    <location>
        <begin position="1"/>
        <end position="34"/>
    </location>
</feature>
<dbReference type="STRING" id="1293597.FC20_GL001385"/>
<evidence type="ECO:0000313" key="8">
    <source>
        <dbReference type="Proteomes" id="UP000051074"/>
    </source>
</evidence>
<dbReference type="AlphaFoldDB" id="A0A0R1M8A8"/>
<comment type="similarity">
    <text evidence="1">Belongs to the bacterial solute-binding protein 3 family.</text>
</comment>